<keyword evidence="2 7" id="KW-0963">Cytoplasm</keyword>
<dbReference type="AlphaFoldDB" id="A0A8J6P4C2"/>
<name>A0A8J6P4C2_9GAMM</name>
<protein>
    <recommendedName>
        <fullName evidence="7">Transcription termination/antitermination protein NusA</fullName>
    </recommendedName>
</protein>
<sequence length="514" mass="57062">MSKEILQVVEVVSNEKDISREVIFQALEAALAMATKKKHSEDIGVRVAIDRETGEYETFQTWEVLDGDEPGIEMEYPDAQLWLIDAVEEDPEIKPGEFIEKPIASVEFGRIAAQAAKQVIFQKVREAEREKVAAEYQERVGELLGGIVKRMDRGSAIIDLGGNAEAVIPREHQIPRDPVRPGDRLRGCLMEIQTEQRGPQLVVSRVAPEVLVELFTLEVPEISDGLIELKGAARDPGSRAKIAVHSLDRRVDPVGACVGIRGSRVQAVSNELAGERVDIVPWDENEAQFVINAMSPAEVVSVVVDEDKHSMDIAVEEDNLSQAIGRGGQNIRLASELTGWTLNVMSEEEFDTKAESEAADIQKRLMEQLDVDEDVAAILVQEGFSGVEEIAYVDETDMMAIEEFDEDIVAELRNRARDYLLTRAISHEEVLEGRAPAQDLLELEGMDEQLAYKLAAHGIITAEDLAEQATDELMDLEGLELTAERGSELIMKAREPWFADEQEIEQNAEKQAEA</sequence>
<dbReference type="InterPro" id="IPR025249">
    <property type="entry name" value="TF_NusA_KH_1st"/>
</dbReference>
<dbReference type="NCBIfam" id="TIGR01953">
    <property type="entry name" value="NusA"/>
    <property type="match status" value="1"/>
</dbReference>
<dbReference type="InterPro" id="IPR004087">
    <property type="entry name" value="KH_dom"/>
</dbReference>
<dbReference type="InterPro" id="IPR010214">
    <property type="entry name" value="Tscrpt_termin_fac_NusA_C_rpt"/>
</dbReference>
<dbReference type="SUPFAM" id="SSF54814">
    <property type="entry name" value="Prokaryotic type KH domain (KH-domain type II)"/>
    <property type="match status" value="2"/>
</dbReference>
<comment type="similarity">
    <text evidence="7">Belongs to the NusA family.</text>
</comment>
<dbReference type="InterPro" id="IPR009019">
    <property type="entry name" value="KH_sf_prok-type"/>
</dbReference>
<comment type="function">
    <text evidence="7">Participates in both transcription termination and antitermination.</text>
</comment>
<dbReference type="Pfam" id="PF26594">
    <property type="entry name" value="KH_NusA_2nd"/>
    <property type="match status" value="1"/>
</dbReference>
<dbReference type="GO" id="GO:0003723">
    <property type="term" value="F:RNA binding"/>
    <property type="evidence" value="ECO:0007669"/>
    <property type="project" value="UniProtKB-UniRule"/>
</dbReference>
<evidence type="ECO:0000259" key="8">
    <source>
        <dbReference type="PROSITE" id="PS50126"/>
    </source>
</evidence>
<dbReference type="InterPro" id="IPR012340">
    <property type="entry name" value="NA-bd_OB-fold"/>
</dbReference>
<dbReference type="InterPro" id="IPR003029">
    <property type="entry name" value="S1_domain"/>
</dbReference>
<keyword evidence="6 7" id="KW-0804">Transcription</keyword>
<evidence type="ECO:0000256" key="3">
    <source>
        <dbReference type="ARBA" id="ARBA00022814"/>
    </source>
</evidence>
<keyword evidence="1 7" id="KW-0806">Transcription termination</keyword>
<dbReference type="GO" id="GO:0000166">
    <property type="term" value="F:nucleotide binding"/>
    <property type="evidence" value="ECO:0007669"/>
    <property type="project" value="InterPro"/>
</dbReference>
<dbReference type="Gene3D" id="3.30.300.20">
    <property type="match status" value="2"/>
</dbReference>
<dbReference type="PROSITE" id="PS50126">
    <property type="entry name" value="S1"/>
    <property type="match status" value="1"/>
</dbReference>
<dbReference type="GO" id="GO:0005829">
    <property type="term" value="C:cytosol"/>
    <property type="evidence" value="ECO:0007669"/>
    <property type="project" value="TreeGrafter"/>
</dbReference>
<dbReference type="InterPro" id="IPR010995">
    <property type="entry name" value="DNA_repair_Rad51/TF_NusA_a-hlx"/>
</dbReference>
<evidence type="ECO:0000256" key="6">
    <source>
        <dbReference type="ARBA" id="ARBA00023163"/>
    </source>
</evidence>
<dbReference type="EMBL" id="JACNFK010000019">
    <property type="protein sequence ID" value="MBC8519245.1"/>
    <property type="molecule type" value="Genomic_DNA"/>
</dbReference>
<evidence type="ECO:0000256" key="4">
    <source>
        <dbReference type="ARBA" id="ARBA00022884"/>
    </source>
</evidence>
<dbReference type="Pfam" id="PF13184">
    <property type="entry name" value="KH_NusA_1st"/>
    <property type="match status" value="1"/>
</dbReference>
<dbReference type="GO" id="GO:0003700">
    <property type="term" value="F:DNA-binding transcription factor activity"/>
    <property type="evidence" value="ECO:0007669"/>
    <property type="project" value="InterPro"/>
</dbReference>
<dbReference type="GO" id="GO:0031564">
    <property type="term" value="P:transcription antitermination"/>
    <property type="evidence" value="ECO:0007669"/>
    <property type="project" value="UniProtKB-UniRule"/>
</dbReference>
<keyword evidence="3 7" id="KW-0889">Transcription antitermination</keyword>
<dbReference type="InterPro" id="IPR015946">
    <property type="entry name" value="KH_dom-like_a/b"/>
</dbReference>
<dbReference type="Gene3D" id="2.40.50.140">
    <property type="entry name" value="Nucleic acid-binding proteins"/>
    <property type="match status" value="1"/>
</dbReference>
<dbReference type="Gene3D" id="3.30.1480.10">
    <property type="entry name" value="NusA, N-terminal domain"/>
    <property type="match status" value="1"/>
</dbReference>
<comment type="subcellular location">
    <subcellularLocation>
        <location evidence="7">Cytoplasm</location>
    </subcellularLocation>
</comment>
<dbReference type="InterPro" id="IPR058582">
    <property type="entry name" value="KH_NusA_2nd"/>
</dbReference>
<evidence type="ECO:0000256" key="5">
    <source>
        <dbReference type="ARBA" id="ARBA00023015"/>
    </source>
</evidence>
<gene>
    <name evidence="7 9" type="primary">nusA</name>
    <name evidence="9" type="ORF">H8D24_02400</name>
</gene>
<dbReference type="CDD" id="cd22529">
    <property type="entry name" value="KH-II_NusA_rpt2"/>
    <property type="match status" value="1"/>
</dbReference>
<evidence type="ECO:0000313" key="10">
    <source>
        <dbReference type="Proteomes" id="UP000654401"/>
    </source>
</evidence>
<dbReference type="InterPro" id="IPR036555">
    <property type="entry name" value="NusA_N_sf"/>
</dbReference>
<dbReference type="CDD" id="cd02134">
    <property type="entry name" value="KH-II_NusA_rpt1"/>
    <property type="match status" value="1"/>
</dbReference>
<organism evidence="9 10">
    <name type="scientific">Candidatus Thiopontia autotrophica</name>
    <dbReference type="NCBI Taxonomy" id="2841688"/>
    <lineage>
        <taxon>Bacteria</taxon>
        <taxon>Pseudomonadati</taxon>
        <taxon>Pseudomonadota</taxon>
        <taxon>Gammaproteobacteria</taxon>
        <taxon>Candidatus Thiopontia</taxon>
    </lineage>
</organism>
<dbReference type="SMART" id="SM00322">
    <property type="entry name" value="KH"/>
    <property type="match status" value="2"/>
</dbReference>
<dbReference type="GO" id="GO:0006353">
    <property type="term" value="P:DNA-templated transcription termination"/>
    <property type="evidence" value="ECO:0007669"/>
    <property type="project" value="UniProtKB-UniRule"/>
</dbReference>
<proteinExistence type="inferred from homology"/>
<feature type="domain" description="S1 motif" evidence="8">
    <location>
        <begin position="141"/>
        <end position="206"/>
    </location>
</feature>
<keyword evidence="4 7" id="KW-0694">RNA-binding</keyword>
<dbReference type="FunFam" id="3.30.300.20:FF:000005">
    <property type="entry name" value="Transcription termination/antitermination protein NusA"/>
    <property type="match status" value="1"/>
</dbReference>
<dbReference type="Gene3D" id="1.10.150.20">
    <property type="entry name" value="5' to 3' exonuclease, C-terminal subdomain"/>
    <property type="match status" value="2"/>
</dbReference>
<evidence type="ECO:0000256" key="1">
    <source>
        <dbReference type="ARBA" id="ARBA00022472"/>
    </source>
</evidence>
<dbReference type="HAMAP" id="MF_00945_B">
    <property type="entry name" value="NusA_B"/>
    <property type="match status" value="1"/>
</dbReference>
<evidence type="ECO:0000256" key="2">
    <source>
        <dbReference type="ARBA" id="ARBA00022490"/>
    </source>
</evidence>
<dbReference type="SMART" id="SM00316">
    <property type="entry name" value="S1"/>
    <property type="match status" value="1"/>
</dbReference>
<keyword evidence="5 7" id="KW-0805">Transcription regulation</keyword>
<dbReference type="CDD" id="cd04455">
    <property type="entry name" value="S1_NusA"/>
    <property type="match status" value="1"/>
</dbReference>
<dbReference type="SUPFAM" id="SSF47794">
    <property type="entry name" value="Rad51 N-terminal domain-like"/>
    <property type="match status" value="2"/>
</dbReference>
<dbReference type="InterPro" id="IPR030842">
    <property type="entry name" value="TF_NusA_bacterial"/>
</dbReference>
<dbReference type="InterPro" id="IPR013735">
    <property type="entry name" value="TF_NusA_N"/>
</dbReference>
<dbReference type="FunFam" id="3.30.300.20:FF:000002">
    <property type="entry name" value="Transcription termination/antitermination protein NusA"/>
    <property type="match status" value="1"/>
</dbReference>
<dbReference type="PROSITE" id="PS50084">
    <property type="entry name" value="KH_TYPE_1"/>
    <property type="match status" value="1"/>
</dbReference>
<dbReference type="InterPro" id="IPR010213">
    <property type="entry name" value="TF_NusA"/>
</dbReference>
<accession>A0A8J6P4C2</accession>
<dbReference type="NCBIfam" id="TIGR01954">
    <property type="entry name" value="nusA_Cterm_rpt"/>
    <property type="match status" value="1"/>
</dbReference>
<evidence type="ECO:0000313" key="9">
    <source>
        <dbReference type="EMBL" id="MBC8519245.1"/>
    </source>
</evidence>
<dbReference type="Pfam" id="PF08529">
    <property type="entry name" value="NusA_N"/>
    <property type="match status" value="1"/>
</dbReference>
<evidence type="ECO:0000256" key="7">
    <source>
        <dbReference type="HAMAP-Rule" id="MF_00945"/>
    </source>
</evidence>
<comment type="caution">
    <text evidence="9">The sequence shown here is derived from an EMBL/GenBank/DDBJ whole genome shotgun (WGS) entry which is preliminary data.</text>
</comment>
<dbReference type="Pfam" id="PF14520">
    <property type="entry name" value="HHH_5"/>
    <property type="match status" value="1"/>
</dbReference>
<dbReference type="SUPFAM" id="SSF50249">
    <property type="entry name" value="Nucleic acid-binding proteins"/>
    <property type="match status" value="1"/>
</dbReference>
<dbReference type="PANTHER" id="PTHR22648:SF0">
    <property type="entry name" value="TRANSCRIPTION TERMINATION_ANTITERMINATION PROTEIN NUSA"/>
    <property type="match status" value="1"/>
</dbReference>
<comment type="subunit">
    <text evidence="7">Monomer. Binds directly to the core enzyme of the DNA-dependent RNA polymerase and to nascent RNA.</text>
</comment>
<reference evidence="9 10" key="1">
    <citation type="submission" date="2020-08" db="EMBL/GenBank/DDBJ databases">
        <title>Bridging the membrane lipid divide: bacteria of the FCB group superphylum have the potential to synthesize archaeal ether lipids.</title>
        <authorList>
            <person name="Villanueva L."/>
            <person name="Von Meijenfeldt F.A.B."/>
            <person name="Westbye A.B."/>
            <person name="Yadav S."/>
            <person name="Hopmans E.C."/>
            <person name="Dutilh B.E."/>
            <person name="Sinninghe Damste J.S."/>
        </authorList>
    </citation>
    <scope>NUCLEOTIDE SEQUENCE [LARGE SCALE GENOMIC DNA]</scope>
    <source>
        <strain evidence="9">NIOZ-UU100</strain>
    </source>
</reference>
<dbReference type="PANTHER" id="PTHR22648">
    <property type="entry name" value="TRANSCRIPTION TERMINATION FACTOR NUSA"/>
    <property type="match status" value="1"/>
</dbReference>
<dbReference type="Proteomes" id="UP000654401">
    <property type="component" value="Unassembled WGS sequence"/>
</dbReference>
<dbReference type="SUPFAM" id="SSF69705">
    <property type="entry name" value="Transcription factor NusA, N-terminal domain"/>
    <property type="match status" value="1"/>
</dbReference>